<evidence type="ECO:0000256" key="1">
    <source>
        <dbReference type="ARBA" id="ARBA00006464"/>
    </source>
</evidence>
<feature type="transmembrane region" description="Helical" evidence="2">
    <location>
        <begin position="36"/>
        <end position="60"/>
    </location>
</feature>
<evidence type="ECO:0000259" key="3">
    <source>
        <dbReference type="Pfam" id="PF02397"/>
    </source>
</evidence>
<keyword evidence="2" id="KW-0812">Transmembrane</keyword>
<name>A0A3P1BG36_9BACT</name>
<feature type="domain" description="Bacterial sugar transferase" evidence="3">
    <location>
        <begin position="31"/>
        <end position="208"/>
    </location>
</feature>
<evidence type="ECO:0000256" key="2">
    <source>
        <dbReference type="SAM" id="Phobius"/>
    </source>
</evidence>
<keyword evidence="4" id="KW-0808">Transferase</keyword>
<dbReference type="PANTHER" id="PTHR30576:SF0">
    <property type="entry name" value="UNDECAPRENYL-PHOSPHATE N-ACETYLGALACTOSAMINYL 1-PHOSPHATE TRANSFERASE-RELATED"/>
    <property type="match status" value="1"/>
</dbReference>
<accession>A0A3P1BG36</accession>
<keyword evidence="2" id="KW-0472">Membrane</keyword>
<dbReference type="Proteomes" id="UP000271925">
    <property type="component" value="Unassembled WGS sequence"/>
</dbReference>
<comment type="similarity">
    <text evidence="1">Belongs to the bacterial sugar transferase family.</text>
</comment>
<reference evidence="4 5" key="1">
    <citation type="submission" date="2018-11" db="EMBL/GenBank/DDBJ databases">
        <authorList>
            <person name="Zhou Z."/>
            <person name="Wang G."/>
        </authorList>
    </citation>
    <scope>NUCLEOTIDE SEQUENCE [LARGE SCALE GENOMIC DNA]</scope>
    <source>
        <strain evidence="4 5">KCTC52004</strain>
    </source>
</reference>
<comment type="caution">
    <text evidence="4">The sequence shown here is derived from an EMBL/GenBank/DDBJ whole genome shotgun (WGS) entry which is preliminary data.</text>
</comment>
<dbReference type="PANTHER" id="PTHR30576">
    <property type="entry name" value="COLANIC BIOSYNTHESIS UDP-GLUCOSE LIPID CARRIER TRANSFERASE"/>
    <property type="match status" value="1"/>
</dbReference>
<dbReference type="EMBL" id="RQJO01000011">
    <property type="protein sequence ID" value="RRB00087.1"/>
    <property type="molecule type" value="Genomic_DNA"/>
</dbReference>
<dbReference type="Pfam" id="PF02397">
    <property type="entry name" value="Bac_transf"/>
    <property type="match status" value="1"/>
</dbReference>
<gene>
    <name evidence="4" type="ORF">EHT25_26045</name>
</gene>
<sequence>MISLESRVYPLPSHARPSRKEAQTVYTLAGKRFFDLLVTSLVTTLVLVWLAPLIALAIVLTSQGPVFVVQLRTGRNGRPFRHLKFRTTAPLFQNGFAKHEPEVTAIGRFLRSTHLDEIPNFFNVLAGDMSIVGPRPHTLQYDAQHWTLPGYRDRHTVRPGITGLVQTRIYQKEISGLIQMPHSFRYDRWYVRRCSLLLDFKICWWAISGRFKAAG</sequence>
<dbReference type="RefSeq" id="WP_124878122.1">
    <property type="nucleotide sequence ID" value="NZ_RQJO01000011.1"/>
</dbReference>
<dbReference type="AlphaFoldDB" id="A0A3P1BG36"/>
<keyword evidence="5" id="KW-1185">Reference proteome</keyword>
<keyword evidence="2" id="KW-1133">Transmembrane helix</keyword>
<organism evidence="4 5">
    <name type="scientific">Larkinella rosea</name>
    <dbReference type="NCBI Taxonomy" id="2025312"/>
    <lineage>
        <taxon>Bacteria</taxon>
        <taxon>Pseudomonadati</taxon>
        <taxon>Bacteroidota</taxon>
        <taxon>Cytophagia</taxon>
        <taxon>Cytophagales</taxon>
        <taxon>Spirosomataceae</taxon>
        <taxon>Larkinella</taxon>
    </lineage>
</organism>
<dbReference type="InterPro" id="IPR003362">
    <property type="entry name" value="Bact_transf"/>
</dbReference>
<protein>
    <submittedName>
        <fullName evidence="4">Sugar transferase</fullName>
    </submittedName>
</protein>
<evidence type="ECO:0000313" key="4">
    <source>
        <dbReference type="EMBL" id="RRB00087.1"/>
    </source>
</evidence>
<dbReference type="OrthoDB" id="9774190at2"/>
<dbReference type="GO" id="GO:0016780">
    <property type="term" value="F:phosphotransferase activity, for other substituted phosphate groups"/>
    <property type="evidence" value="ECO:0007669"/>
    <property type="project" value="TreeGrafter"/>
</dbReference>
<proteinExistence type="inferred from homology"/>
<evidence type="ECO:0000313" key="5">
    <source>
        <dbReference type="Proteomes" id="UP000271925"/>
    </source>
</evidence>